<reference evidence="2 3" key="1">
    <citation type="submission" date="2008-07" db="EMBL/GenBank/DDBJ databases">
        <authorList>
            <person name="Tandeau de Marsac N."/>
            <person name="Ferriera S."/>
            <person name="Johnson J."/>
            <person name="Kravitz S."/>
            <person name="Beeson K."/>
            <person name="Sutton G."/>
            <person name="Rogers Y.-H."/>
            <person name="Friedman R."/>
            <person name="Frazier M."/>
            <person name="Venter J.C."/>
        </authorList>
    </citation>
    <scope>NUCLEOTIDE SEQUENCE [LARGE SCALE GENOMIC DNA]</scope>
    <source>
        <strain evidence="2 3">PCC 7420</strain>
    </source>
</reference>
<feature type="transmembrane region" description="Helical" evidence="1">
    <location>
        <begin position="13"/>
        <end position="35"/>
    </location>
</feature>
<dbReference type="Proteomes" id="UP000003835">
    <property type="component" value="Unassembled WGS sequence"/>
</dbReference>
<keyword evidence="1" id="KW-0812">Transmembrane</keyword>
<dbReference type="STRING" id="118168.MC7420_1097"/>
<name>B4VXQ2_9CYAN</name>
<proteinExistence type="predicted"/>
<evidence type="ECO:0000256" key="1">
    <source>
        <dbReference type="SAM" id="Phobius"/>
    </source>
</evidence>
<keyword evidence="1" id="KW-0472">Membrane</keyword>
<sequence length="47" mass="5509">MQHDDSLSQNEKFSSWVILVIATILWPIVVPISYLELLDARKTFNNY</sequence>
<keyword evidence="3" id="KW-1185">Reference proteome</keyword>
<keyword evidence="1" id="KW-1133">Transmembrane helix</keyword>
<accession>B4VXQ2</accession>
<dbReference type="HOGENOM" id="CLU_3166759_0_0_3"/>
<protein>
    <submittedName>
        <fullName evidence="2">Uncharacterized protein</fullName>
    </submittedName>
</protein>
<evidence type="ECO:0000313" key="2">
    <source>
        <dbReference type="EMBL" id="EDX73301.1"/>
    </source>
</evidence>
<evidence type="ECO:0000313" key="3">
    <source>
        <dbReference type="Proteomes" id="UP000003835"/>
    </source>
</evidence>
<gene>
    <name evidence="2" type="ORF">MC7420_1097</name>
</gene>
<dbReference type="EMBL" id="DS989858">
    <property type="protein sequence ID" value="EDX73301.1"/>
    <property type="molecule type" value="Genomic_DNA"/>
</dbReference>
<organism evidence="2 3">
    <name type="scientific">Coleofasciculus chthonoplastes PCC 7420</name>
    <dbReference type="NCBI Taxonomy" id="118168"/>
    <lineage>
        <taxon>Bacteria</taxon>
        <taxon>Bacillati</taxon>
        <taxon>Cyanobacteriota</taxon>
        <taxon>Cyanophyceae</taxon>
        <taxon>Coleofasciculales</taxon>
        <taxon>Coleofasciculaceae</taxon>
        <taxon>Coleofasciculus</taxon>
    </lineage>
</organism>
<dbReference type="AlphaFoldDB" id="B4VXQ2"/>